<feature type="region of interest" description="Disordered" evidence="1">
    <location>
        <begin position="69"/>
        <end position="110"/>
    </location>
</feature>
<feature type="compositionally biased region" description="Basic and acidic residues" evidence="1">
    <location>
        <begin position="91"/>
        <end position="102"/>
    </location>
</feature>
<gene>
    <name evidence="3" type="ORF">QE152_g25483</name>
</gene>
<name>A0AAW1K2P3_POPJA</name>
<evidence type="ECO:0000256" key="1">
    <source>
        <dbReference type="SAM" id="MobiDB-lite"/>
    </source>
</evidence>
<reference evidence="3 4" key="1">
    <citation type="journal article" date="2024" name="BMC Genomics">
        <title>De novo assembly and annotation of Popillia japonica's genome with initial clues to its potential as an invasive pest.</title>
        <authorList>
            <person name="Cucini C."/>
            <person name="Boschi S."/>
            <person name="Funari R."/>
            <person name="Cardaioli E."/>
            <person name="Iannotti N."/>
            <person name="Marturano G."/>
            <person name="Paoli F."/>
            <person name="Bruttini M."/>
            <person name="Carapelli A."/>
            <person name="Frati F."/>
            <person name="Nardi F."/>
        </authorList>
    </citation>
    <scope>NUCLEOTIDE SEQUENCE [LARGE SCALE GENOMIC DNA]</scope>
    <source>
        <strain evidence="3">DMR45628</strain>
    </source>
</reference>
<keyword evidence="2" id="KW-0732">Signal</keyword>
<feature type="signal peptide" evidence="2">
    <location>
        <begin position="1"/>
        <end position="18"/>
    </location>
</feature>
<comment type="caution">
    <text evidence="3">The sequence shown here is derived from an EMBL/GenBank/DDBJ whole genome shotgun (WGS) entry which is preliminary data.</text>
</comment>
<protein>
    <submittedName>
        <fullName evidence="3">Uncharacterized protein</fullName>
    </submittedName>
</protein>
<keyword evidence="4" id="KW-1185">Reference proteome</keyword>
<dbReference type="Proteomes" id="UP001458880">
    <property type="component" value="Unassembled WGS sequence"/>
</dbReference>
<dbReference type="EMBL" id="JASPKY010000280">
    <property type="protein sequence ID" value="KAK9711425.1"/>
    <property type="molecule type" value="Genomic_DNA"/>
</dbReference>
<evidence type="ECO:0000313" key="3">
    <source>
        <dbReference type="EMBL" id="KAK9711425.1"/>
    </source>
</evidence>
<sequence length="139" mass="15206">MYVCISLFKLAIAAESDAWEDEHLDESPIFSLVGNLEIGTGAAQSETPKVEGYNWETVANPMVRRSSMARATAGGSGHAHEALINPNTPTRDGDTDSPRQDDEISTNPIYRLFLGNEKDNNAVGDTQITKKRKINQSNL</sequence>
<dbReference type="AlphaFoldDB" id="A0AAW1K2P3"/>
<feature type="chain" id="PRO_5043329342" evidence="2">
    <location>
        <begin position="19"/>
        <end position="139"/>
    </location>
</feature>
<evidence type="ECO:0000313" key="4">
    <source>
        <dbReference type="Proteomes" id="UP001458880"/>
    </source>
</evidence>
<organism evidence="3 4">
    <name type="scientific">Popillia japonica</name>
    <name type="common">Japanese beetle</name>
    <dbReference type="NCBI Taxonomy" id="7064"/>
    <lineage>
        <taxon>Eukaryota</taxon>
        <taxon>Metazoa</taxon>
        <taxon>Ecdysozoa</taxon>
        <taxon>Arthropoda</taxon>
        <taxon>Hexapoda</taxon>
        <taxon>Insecta</taxon>
        <taxon>Pterygota</taxon>
        <taxon>Neoptera</taxon>
        <taxon>Endopterygota</taxon>
        <taxon>Coleoptera</taxon>
        <taxon>Polyphaga</taxon>
        <taxon>Scarabaeiformia</taxon>
        <taxon>Scarabaeidae</taxon>
        <taxon>Rutelinae</taxon>
        <taxon>Popillia</taxon>
    </lineage>
</organism>
<proteinExistence type="predicted"/>
<accession>A0AAW1K2P3</accession>
<evidence type="ECO:0000256" key="2">
    <source>
        <dbReference type="SAM" id="SignalP"/>
    </source>
</evidence>